<keyword evidence="2" id="KW-1133">Transmembrane helix</keyword>
<keyword evidence="2" id="KW-0472">Membrane</keyword>
<evidence type="ECO:0000256" key="1">
    <source>
        <dbReference type="SAM" id="MobiDB-lite"/>
    </source>
</evidence>
<dbReference type="Proteomes" id="UP000266152">
    <property type="component" value="Unassembled WGS sequence"/>
</dbReference>
<feature type="region of interest" description="Disordered" evidence="1">
    <location>
        <begin position="203"/>
        <end position="225"/>
    </location>
</feature>
<dbReference type="EMBL" id="PXOF01000097">
    <property type="protein sequence ID" value="RGP66017.1"/>
    <property type="molecule type" value="Genomic_DNA"/>
</dbReference>
<proteinExistence type="predicted"/>
<sequence length="457" mass="52020">MSENDLEEQASSDQNQVVIPSRLRSFQNYFTGNLSDRYRDESYPMGNLGDHPPSEALPHNGDVDLTRLRRQAISVLFGLDSKFVQSWAGGIVFCTHLERMSSLLVTHKYDVINEILGSRGSPNQHQCWKWCFAVLAASQKLARDNTTIDGIYNQLVRDHDMARSTPLRLTQDRLHEARRAIFAVLCWISATLTPLLEKQPAISSGSGTTVTPSTPTPWVQNSDHVLPNSDFKRPTAKIFRGFRAMINDHAAGTAMIYPTGVHEDAILESRITYISLHRIGHVRLSIIAELLPKTSGYTLQDPKDVHREVLLSYRVLFAQSSRSRTLIKKHLQRACRDNEDIDPFLVILCTKSLSFLRKKVNLPKDVFPYSALDLEGFLSESETYSANDDFPFFGHKLQALQRYNLRQQPSKVKDLWRDRRNPLQWYTFWIVLWVGGISIILSVVQIGLAAAQVYYSM</sequence>
<dbReference type="AlphaFoldDB" id="A0A395S199"/>
<reference evidence="3 4" key="1">
    <citation type="journal article" date="2018" name="PLoS Pathog.">
        <title>Evolution of structural diversity of trichothecenes, a family of toxins produced by plant pathogenic and entomopathogenic fungi.</title>
        <authorList>
            <person name="Proctor R.H."/>
            <person name="McCormick S.P."/>
            <person name="Kim H.S."/>
            <person name="Cardoza R.E."/>
            <person name="Stanley A.M."/>
            <person name="Lindo L."/>
            <person name="Kelly A."/>
            <person name="Brown D.W."/>
            <person name="Lee T."/>
            <person name="Vaughan M.M."/>
            <person name="Alexander N.J."/>
            <person name="Busman M."/>
            <person name="Gutierrez S."/>
        </authorList>
    </citation>
    <scope>NUCLEOTIDE SEQUENCE [LARGE SCALE GENOMIC DNA]</scope>
    <source>
        <strain evidence="3 4">NRRL 3299</strain>
    </source>
</reference>
<gene>
    <name evidence="3" type="ORF">FSPOR_6843</name>
</gene>
<comment type="caution">
    <text evidence="3">The sequence shown here is derived from an EMBL/GenBank/DDBJ whole genome shotgun (WGS) entry which is preliminary data.</text>
</comment>
<feature type="compositionally biased region" description="Low complexity" evidence="1">
    <location>
        <begin position="203"/>
        <end position="217"/>
    </location>
</feature>
<name>A0A395S199_FUSSP</name>
<organism evidence="3 4">
    <name type="scientific">Fusarium sporotrichioides</name>
    <dbReference type="NCBI Taxonomy" id="5514"/>
    <lineage>
        <taxon>Eukaryota</taxon>
        <taxon>Fungi</taxon>
        <taxon>Dikarya</taxon>
        <taxon>Ascomycota</taxon>
        <taxon>Pezizomycotina</taxon>
        <taxon>Sordariomycetes</taxon>
        <taxon>Hypocreomycetidae</taxon>
        <taxon>Hypocreales</taxon>
        <taxon>Nectriaceae</taxon>
        <taxon>Fusarium</taxon>
    </lineage>
</organism>
<feature type="transmembrane region" description="Helical" evidence="2">
    <location>
        <begin position="426"/>
        <end position="455"/>
    </location>
</feature>
<evidence type="ECO:0000313" key="4">
    <source>
        <dbReference type="Proteomes" id="UP000266152"/>
    </source>
</evidence>
<evidence type="ECO:0000256" key="2">
    <source>
        <dbReference type="SAM" id="Phobius"/>
    </source>
</evidence>
<accession>A0A395S199</accession>
<evidence type="ECO:0000313" key="3">
    <source>
        <dbReference type="EMBL" id="RGP66017.1"/>
    </source>
</evidence>
<keyword evidence="4" id="KW-1185">Reference proteome</keyword>
<keyword evidence="2" id="KW-0812">Transmembrane</keyword>
<protein>
    <submittedName>
        <fullName evidence="3">Uncharacterized protein</fullName>
    </submittedName>
</protein>